<evidence type="ECO:0000256" key="3">
    <source>
        <dbReference type="ARBA" id="ARBA00022989"/>
    </source>
</evidence>
<gene>
    <name evidence="6" type="ORF">M413DRAFT_442086</name>
</gene>
<name>A0A0C3C990_HEBCY</name>
<evidence type="ECO:0000256" key="4">
    <source>
        <dbReference type="ARBA" id="ARBA00023136"/>
    </source>
</evidence>
<feature type="transmembrane region" description="Helical" evidence="5">
    <location>
        <begin position="81"/>
        <end position="99"/>
    </location>
</feature>
<dbReference type="SUPFAM" id="SSF81321">
    <property type="entry name" value="Family A G protein-coupled receptor-like"/>
    <property type="match status" value="1"/>
</dbReference>
<feature type="transmembrane region" description="Helical" evidence="5">
    <location>
        <begin position="187"/>
        <end position="210"/>
    </location>
</feature>
<keyword evidence="4 5" id="KW-0472">Membrane</keyword>
<evidence type="ECO:0000256" key="2">
    <source>
        <dbReference type="ARBA" id="ARBA00022692"/>
    </source>
</evidence>
<evidence type="ECO:0000256" key="5">
    <source>
        <dbReference type="SAM" id="Phobius"/>
    </source>
</evidence>
<feature type="transmembrane region" description="Helical" evidence="5">
    <location>
        <begin position="132"/>
        <end position="152"/>
    </location>
</feature>
<reference evidence="6 7" key="1">
    <citation type="submission" date="2014-04" db="EMBL/GenBank/DDBJ databases">
        <authorList>
            <consortium name="DOE Joint Genome Institute"/>
            <person name="Kuo A."/>
            <person name="Gay G."/>
            <person name="Dore J."/>
            <person name="Kohler A."/>
            <person name="Nagy L.G."/>
            <person name="Floudas D."/>
            <person name="Copeland A."/>
            <person name="Barry K.W."/>
            <person name="Cichocki N."/>
            <person name="Veneault-Fourrey C."/>
            <person name="LaButti K."/>
            <person name="Lindquist E.A."/>
            <person name="Lipzen A."/>
            <person name="Lundell T."/>
            <person name="Morin E."/>
            <person name="Murat C."/>
            <person name="Sun H."/>
            <person name="Tunlid A."/>
            <person name="Henrissat B."/>
            <person name="Grigoriev I.V."/>
            <person name="Hibbett D.S."/>
            <person name="Martin F."/>
            <person name="Nordberg H.P."/>
            <person name="Cantor M.N."/>
            <person name="Hua S.X."/>
        </authorList>
    </citation>
    <scope>NUCLEOTIDE SEQUENCE [LARGE SCALE GENOMIC DNA]</scope>
    <source>
        <strain evidence="7">h7</strain>
    </source>
</reference>
<comment type="subcellular location">
    <subcellularLocation>
        <location evidence="1">Membrane</location>
        <topology evidence="1">Multi-pass membrane protein</topology>
    </subcellularLocation>
</comment>
<accession>A0A0C3C990</accession>
<dbReference type="PANTHER" id="PTHR23112">
    <property type="entry name" value="G PROTEIN-COUPLED RECEPTOR 157-RELATED"/>
    <property type="match status" value="1"/>
</dbReference>
<dbReference type="GO" id="GO:0005886">
    <property type="term" value="C:plasma membrane"/>
    <property type="evidence" value="ECO:0007669"/>
    <property type="project" value="TreeGrafter"/>
</dbReference>
<dbReference type="STRING" id="686832.A0A0C3C990"/>
<evidence type="ECO:0000313" key="7">
    <source>
        <dbReference type="Proteomes" id="UP000053424"/>
    </source>
</evidence>
<sequence>MDLLMFSLFTADVLQAIGAVMSIKWIHEGKVHVGEFCNSQGIVQQLGETGVAMTTLLIAVYTFLGIWLGKDIKSMGITRGLLMAAWGFIALMTILGNVINRGKGKSHFQSPTPYWCWISEDYLQWRIWGEYVWFWITLAFSFIIYIPLYLWARGNIDFNERTWWKFTFRHVDSNANPELKEDRQQSLVMLAYPFVYCVSILPLSIVRWIGFIEERGSGINRVSSAATLAVGAIYGLSGACNVALLLTTRPDSGLFGKPTQYTSGRAPSLRNSQDLALHRMESYTDGEDIGRLPSRS</sequence>
<dbReference type="EMBL" id="KN831772">
    <property type="protein sequence ID" value="KIM45415.1"/>
    <property type="molecule type" value="Genomic_DNA"/>
</dbReference>
<dbReference type="PANTHER" id="PTHR23112:SF37">
    <property type="entry name" value="G PROTEIN-COUPLED RECEPTOR GPR1"/>
    <property type="match status" value="1"/>
</dbReference>
<reference evidence="7" key="2">
    <citation type="submission" date="2015-01" db="EMBL/GenBank/DDBJ databases">
        <title>Evolutionary Origins and Diversification of the Mycorrhizal Mutualists.</title>
        <authorList>
            <consortium name="DOE Joint Genome Institute"/>
            <consortium name="Mycorrhizal Genomics Consortium"/>
            <person name="Kohler A."/>
            <person name="Kuo A."/>
            <person name="Nagy L.G."/>
            <person name="Floudas D."/>
            <person name="Copeland A."/>
            <person name="Barry K.W."/>
            <person name="Cichocki N."/>
            <person name="Veneault-Fourrey C."/>
            <person name="LaButti K."/>
            <person name="Lindquist E.A."/>
            <person name="Lipzen A."/>
            <person name="Lundell T."/>
            <person name="Morin E."/>
            <person name="Murat C."/>
            <person name="Riley R."/>
            <person name="Ohm R."/>
            <person name="Sun H."/>
            <person name="Tunlid A."/>
            <person name="Henrissat B."/>
            <person name="Grigoriev I.V."/>
            <person name="Hibbett D.S."/>
            <person name="Martin F."/>
        </authorList>
    </citation>
    <scope>NUCLEOTIDE SEQUENCE [LARGE SCALE GENOMIC DNA]</scope>
    <source>
        <strain evidence="7">h7</strain>
    </source>
</reference>
<feature type="transmembrane region" description="Helical" evidence="5">
    <location>
        <begin position="50"/>
        <end position="69"/>
    </location>
</feature>
<dbReference type="OrthoDB" id="100006at2759"/>
<keyword evidence="2 5" id="KW-0812">Transmembrane</keyword>
<dbReference type="AlphaFoldDB" id="A0A0C3C990"/>
<dbReference type="GO" id="GO:0007189">
    <property type="term" value="P:adenylate cyclase-activating G protein-coupled receptor signaling pathway"/>
    <property type="evidence" value="ECO:0007669"/>
    <property type="project" value="TreeGrafter"/>
</dbReference>
<keyword evidence="7" id="KW-1185">Reference proteome</keyword>
<organism evidence="6 7">
    <name type="scientific">Hebeloma cylindrosporum</name>
    <dbReference type="NCBI Taxonomy" id="76867"/>
    <lineage>
        <taxon>Eukaryota</taxon>
        <taxon>Fungi</taxon>
        <taxon>Dikarya</taxon>
        <taxon>Basidiomycota</taxon>
        <taxon>Agaricomycotina</taxon>
        <taxon>Agaricomycetes</taxon>
        <taxon>Agaricomycetidae</taxon>
        <taxon>Agaricales</taxon>
        <taxon>Agaricineae</taxon>
        <taxon>Hymenogastraceae</taxon>
        <taxon>Hebeloma</taxon>
    </lineage>
</organism>
<feature type="transmembrane region" description="Helical" evidence="5">
    <location>
        <begin position="222"/>
        <end position="247"/>
    </location>
</feature>
<dbReference type="Gene3D" id="1.20.1070.10">
    <property type="entry name" value="Rhodopsin 7-helix transmembrane proteins"/>
    <property type="match status" value="1"/>
</dbReference>
<proteinExistence type="predicted"/>
<protein>
    <submittedName>
        <fullName evidence="6">Uncharacterized protein</fullName>
    </submittedName>
</protein>
<dbReference type="HOGENOM" id="CLU_027149_0_1_1"/>
<keyword evidence="3 5" id="KW-1133">Transmembrane helix</keyword>
<dbReference type="GO" id="GO:0004930">
    <property type="term" value="F:G protein-coupled receptor activity"/>
    <property type="evidence" value="ECO:0007669"/>
    <property type="project" value="TreeGrafter"/>
</dbReference>
<dbReference type="Proteomes" id="UP000053424">
    <property type="component" value="Unassembled WGS sequence"/>
</dbReference>
<evidence type="ECO:0000313" key="6">
    <source>
        <dbReference type="EMBL" id="KIM45415.1"/>
    </source>
</evidence>
<evidence type="ECO:0000256" key="1">
    <source>
        <dbReference type="ARBA" id="ARBA00004141"/>
    </source>
</evidence>